<proteinExistence type="predicted"/>
<evidence type="ECO:0000313" key="2">
    <source>
        <dbReference type="EMBL" id="EHM42717.1"/>
    </source>
</evidence>
<feature type="transmembrane region" description="Helical" evidence="1">
    <location>
        <begin position="36"/>
        <end position="59"/>
    </location>
</feature>
<organism evidence="2 3">
    <name type="scientific">Hafnia alvei ATCC 51873</name>
    <dbReference type="NCBI Taxonomy" id="1002364"/>
    <lineage>
        <taxon>Bacteria</taxon>
        <taxon>Pseudomonadati</taxon>
        <taxon>Pseudomonadota</taxon>
        <taxon>Gammaproteobacteria</taxon>
        <taxon>Enterobacterales</taxon>
        <taxon>Hafniaceae</taxon>
        <taxon>Hafnia</taxon>
    </lineage>
</organism>
<dbReference type="Proteomes" id="UP000005959">
    <property type="component" value="Unassembled WGS sequence"/>
</dbReference>
<feature type="transmembrane region" description="Helical" evidence="1">
    <location>
        <begin position="71"/>
        <end position="88"/>
    </location>
</feature>
<keyword evidence="1" id="KW-1133">Transmembrane helix</keyword>
<accession>G9Y6L7</accession>
<dbReference type="EMBL" id="AGCI01000048">
    <property type="protein sequence ID" value="EHM42717.1"/>
    <property type="molecule type" value="Genomic_DNA"/>
</dbReference>
<evidence type="ECO:0000313" key="3">
    <source>
        <dbReference type="Proteomes" id="UP000005959"/>
    </source>
</evidence>
<feature type="transmembrane region" description="Helical" evidence="1">
    <location>
        <begin position="7"/>
        <end position="24"/>
    </location>
</feature>
<keyword evidence="1" id="KW-0472">Membrane</keyword>
<feature type="transmembrane region" description="Helical" evidence="1">
    <location>
        <begin position="100"/>
        <end position="123"/>
    </location>
</feature>
<evidence type="ECO:0000256" key="1">
    <source>
        <dbReference type="SAM" id="Phobius"/>
    </source>
</evidence>
<reference evidence="2 3" key="1">
    <citation type="submission" date="2011-08" db="EMBL/GenBank/DDBJ databases">
        <authorList>
            <person name="Weinstock G."/>
            <person name="Sodergren E."/>
            <person name="Clifton S."/>
            <person name="Fulton L."/>
            <person name="Fulton B."/>
            <person name="Courtney L."/>
            <person name="Fronick C."/>
            <person name="Harrison M."/>
            <person name="Strong C."/>
            <person name="Farmer C."/>
            <person name="Delahaunty K."/>
            <person name="Markovic C."/>
            <person name="Hall O."/>
            <person name="Minx P."/>
            <person name="Tomlinson C."/>
            <person name="Mitreva M."/>
            <person name="Hou S."/>
            <person name="Chen J."/>
            <person name="Wollam A."/>
            <person name="Pepin K.H."/>
            <person name="Johnson M."/>
            <person name="Bhonagiri V."/>
            <person name="Zhang X."/>
            <person name="Suruliraj S."/>
            <person name="Warren W."/>
            <person name="Chinwalla A."/>
            <person name="Mardis E.R."/>
            <person name="Wilson R.K."/>
        </authorList>
    </citation>
    <scope>NUCLEOTIDE SEQUENCE [LARGE SCALE GENOMIC DNA]</scope>
    <source>
        <strain evidence="2 3">ATCC 51873</strain>
    </source>
</reference>
<comment type="caution">
    <text evidence="2">The sequence shown here is derived from an EMBL/GenBank/DDBJ whole genome shotgun (WGS) entry which is preliminary data.</text>
</comment>
<keyword evidence="1" id="KW-0812">Transmembrane</keyword>
<dbReference type="AlphaFoldDB" id="G9Y6L7"/>
<gene>
    <name evidence="2" type="ORF">HMPREF0454_02117</name>
</gene>
<dbReference type="RefSeq" id="WP_004092455.1">
    <property type="nucleotide sequence ID" value="NZ_JH417518.1"/>
</dbReference>
<dbReference type="HOGENOM" id="CLU_111009_0_0_6"/>
<protein>
    <submittedName>
        <fullName evidence="2">Uncharacterized protein</fullName>
    </submittedName>
</protein>
<sequence>MQFDKKLYPHTLISLAMILVFLLLERVNVPLYGGFVVDFIESLQSVWLLFGALFTWMYIRKAPISEQKRAFWLWSIVWWVTLFGRGISWGRDYFPEEPKVIFRTISVVLIGAIVLLFFMPNILHEVSYKLKSGTFPLWDCLLTVVCFLISDTVEHHRYFSFIFLQDRAYQDLMEELYETPFMLSLFYVAYYLMKRDKSSSISTNADGMC</sequence>
<name>G9Y6L7_HAFAL</name>